<dbReference type="GO" id="GO:0000724">
    <property type="term" value="P:double-strand break repair via homologous recombination"/>
    <property type="evidence" value="ECO:0007669"/>
    <property type="project" value="TreeGrafter"/>
</dbReference>
<dbReference type="EnsemblMetazoa" id="XM_029485493.1">
    <property type="protein sequence ID" value="XP_029341353.1"/>
    <property type="gene ID" value="LOC103311716"/>
</dbReference>
<dbReference type="GeneID" id="103311716"/>
<reference evidence="2" key="2">
    <citation type="submission" date="2022-06" db="UniProtKB">
        <authorList>
            <consortium name="EnsemblMetazoa"/>
        </authorList>
    </citation>
    <scope>IDENTIFICATION</scope>
</reference>
<comment type="similarity">
    <text evidence="1">Belongs to the helicase family. RecQ subfamily.</text>
</comment>
<dbReference type="GO" id="GO:0005694">
    <property type="term" value="C:chromosome"/>
    <property type="evidence" value="ECO:0007669"/>
    <property type="project" value="TreeGrafter"/>
</dbReference>
<dbReference type="Proteomes" id="UP000007819">
    <property type="component" value="Chromosome X"/>
</dbReference>
<reference evidence="3" key="1">
    <citation type="submission" date="2010-06" db="EMBL/GenBank/DDBJ databases">
        <authorList>
            <person name="Jiang H."/>
            <person name="Abraham K."/>
            <person name="Ali S."/>
            <person name="Alsbrooks S.L."/>
            <person name="Anim B.N."/>
            <person name="Anosike U.S."/>
            <person name="Attaway T."/>
            <person name="Bandaranaike D.P."/>
            <person name="Battles P.K."/>
            <person name="Bell S.N."/>
            <person name="Bell A.V."/>
            <person name="Beltran B."/>
            <person name="Bickham C."/>
            <person name="Bustamante Y."/>
            <person name="Caleb T."/>
            <person name="Canada A."/>
            <person name="Cardenas V."/>
            <person name="Carter K."/>
            <person name="Chacko J."/>
            <person name="Chandrabose M.N."/>
            <person name="Chavez D."/>
            <person name="Chavez A."/>
            <person name="Chen L."/>
            <person name="Chu H.-S."/>
            <person name="Claassen K.J."/>
            <person name="Cockrell R."/>
            <person name="Collins M."/>
            <person name="Cooper J.A."/>
            <person name="Cree A."/>
            <person name="Curry S.M."/>
            <person name="Da Y."/>
            <person name="Dao M.D."/>
            <person name="Das B."/>
            <person name="Davila M.-L."/>
            <person name="Davy-Carroll L."/>
            <person name="Denson S."/>
            <person name="Dinh H."/>
            <person name="Ebong V.E."/>
            <person name="Edwards J.R."/>
            <person name="Egan A."/>
            <person name="El-Daye J."/>
            <person name="Escobedo L."/>
            <person name="Fernandez S."/>
            <person name="Fernando P.R."/>
            <person name="Flagg N."/>
            <person name="Forbes L.D."/>
            <person name="Fowler R.G."/>
            <person name="Fu Q."/>
            <person name="Gabisi R.A."/>
            <person name="Ganer J."/>
            <person name="Garbino Pronczuk A."/>
            <person name="Garcia R.M."/>
            <person name="Garner T."/>
            <person name="Garrett T.E."/>
            <person name="Gonzalez D.A."/>
            <person name="Hamid H."/>
            <person name="Hawkins E.S."/>
            <person name="Hirani K."/>
            <person name="Hogues M.E."/>
            <person name="Hollins B."/>
            <person name="Hsiao C.-H."/>
            <person name="Jabil R."/>
            <person name="James M.L."/>
            <person name="Jhangiani S.N."/>
            <person name="Johnson B."/>
            <person name="Johnson Q."/>
            <person name="Joshi V."/>
            <person name="Kalu J.B."/>
            <person name="Kam C."/>
            <person name="Kashfia A."/>
            <person name="Keebler J."/>
            <person name="Kisamo H."/>
            <person name="Kovar C.L."/>
            <person name="Lago L.A."/>
            <person name="Lai C.-Y."/>
            <person name="Laidlaw J."/>
            <person name="Lara F."/>
            <person name="Le T.-K."/>
            <person name="Lee S.L."/>
            <person name="Legall F.H."/>
            <person name="Lemon S.J."/>
            <person name="Lewis L.R."/>
            <person name="Li B."/>
            <person name="Liu Y."/>
            <person name="Liu Y.-S."/>
            <person name="Lopez J."/>
            <person name="Lozado R.J."/>
            <person name="Lu J."/>
            <person name="Madu R.C."/>
            <person name="Maheshwari M."/>
            <person name="Maheshwari R."/>
            <person name="Malloy K."/>
            <person name="Martinez E."/>
            <person name="Mathew T."/>
            <person name="Mercado I.C."/>
            <person name="Mercado C."/>
            <person name="Meyer B."/>
            <person name="Montgomery K."/>
            <person name="Morgan M.B."/>
            <person name="Munidasa M."/>
            <person name="Nazareth L.V."/>
            <person name="Nelson J."/>
            <person name="Ng B.M."/>
            <person name="Nguyen N.B."/>
            <person name="Nguyen P.Q."/>
            <person name="Nguyen T."/>
            <person name="Obregon M."/>
            <person name="Okwuonu G.O."/>
            <person name="Onwere C.G."/>
            <person name="Orozco G."/>
            <person name="Parra A."/>
            <person name="Patel S."/>
            <person name="Patil S."/>
            <person name="Perez A."/>
            <person name="Perez Y."/>
            <person name="Pham C."/>
            <person name="Primus E.L."/>
            <person name="Pu L.-L."/>
            <person name="Puazo M."/>
            <person name="Qin X."/>
            <person name="Quiroz J.B."/>
            <person name="Reese J."/>
            <person name="Richards S."/>
            <person name="Rives C.M."/>
            <person name="Robberts R."/>
            <person name="Ruiz S.J."/>
            <person name="Ruiz M.J."/>
            <person name="Santibanez J."/>
            <person name="Schneider B.W."/>
            <person name="Sisson I."/>
            <person name="Smith M."/>
            <person name="Sodergren E."/>
            <person name="Song X.-Z."/>
            <person name="Song B.B."/>
            <person name="Summersgill H."/>
            <person name="Thelus R."/>
            <person name="Thornton R.D."/>
            <person name="Trejos Z.Y."/>
            <person name="Usmani K."/>
            <person name="Vattathil S."/>
            <person name="Villasana D."/>
            <person name="Walker D.L."/>
            <person name="Wang S."/>
            <person name="Wang K."/>
            <person name="White C.S."/>
            <person name="Williams A.C."/>
            <person name="Williamson J."/>
            <person name="Wilson K."/>
            <person name="Woghiren I.O."/>
            <person name="Woodworth J.R."/>
            <person name="Worley K.C."/>
            <person name="Wright R.A."/>
            <person name="Wu W."/>
            <person name="Young L."/>
            <person name="Zhang L."/>
            <person name="Zhang J."/>
            <person name="Zhu Y."/>
            <person name="Muzny D.M."/>
            <person name="Weinstock G."/>
            <person name="Gibbs R.A."/>
        </authorList>
    </citation>
    <scope>NUCLEOTIDE SEQUENCE [LARGE SCALE GENOMIC DNA]</scope>
    <source>
        <strain evidence="3">LSR1</strain>
    </source>
</reference>
<dbReference type="RefSeq" id="XP_029341353.1">
    <property type="nucleotide sequence ID" value="XM_029485493.1"/>
</dbReference>
<dbReference type="AlphaFoldDB" id="A0A8R2JL64"/>
<evidence type="ECO:0000313" key="3">
    <source>
        <dbReference type="Proteomes" id="UP000007819"/>
    </source>
</evidence>
<dbReference type="PANTHER" id="PTHR13710:SF152">
    <property type="entry name" value="ATP-DEPENDENT DNA HELICASE Q5"/>
    <property type="match status" value="1"/>
</dbReference>
<sequence>MADYDHIPNADAEHSIVNTMLNYYFRHRHFKNTTQKDAIFNIMKRESDVIVSLPKGHGRTLCFQFPIVICQQKVSIVFVGLSSRMQIARLNRREVHVEIIDARTSLEEFDNIKNSINDLSYITSSLNSMLYVTTDVVPSVNFLNLFHYLIERNSIGYIVVDTSYCENDWISGQTDKYYALRRLRNTYLHIPWIVTTQKASYEIASCITSTLCLRTQRPDTLGDSIPWFTMNIEDDDDDDELVDR</sequence>
<evidence type="ECO:0000256" key="1">
    <source>
        <dbReference type="ARBA" id="ARBA00005446"/>
    </source>
</evidence>
<name>A0A8R2JL64_ACYPI</name>
<accession>A0A8R2JL64</accession>
<dbReference type="GO" id="GO:0005737">
    <property type="term" value="C:cytoplasm"/>
    <property type="evidence" value="ECO:0007669"/>
    <property type="project" value="TreeGrafter"/>
</dbReference>
<evidence type="ECO:0000313" key="2">
    <source>
        <dbReference type="EnsemblMetazoa" id="XP_029341353.1"/>
    </source>
</evidence>
<protein>
    <submittedName>
        <fullName evidence="2">Uncharacterized protein</fullName>
    </submittedName>
</protein>
<dbReference type="GO" id="GO:0043138">
    <property type="term" value="F:3'-5' DNA helicase activity"/>
    <property type="evidence" value="ECO:0007669"/>
    <property type="project" value="TreeGrafter"/>
</dbReference>
<dbReference type="GO" id="GO:0009378">
    <property type="term" value="F:four-way junction helicase activity"/>
    <property type="evidence" value="ECO:0007669"/>
    <property type="project" value="TreeGrafter"/>
</dbReference>
<dbReference type="PANTHER" id="PTHR13710">
    <property type="entry name" value="DNA HELICASE RECQ FAMILY MEMBER"/>
    <property type="match status" value="1"/>
</dbReference>
<dbReference type="KEGG" id="api:103311716"/>
<keyword evidence="3" id="KW-1185">Reference proteome</keyword>
<dbReference type="SUPFAM" id="SSF52540">
    <property type="entry name" value="P-loop containing nucleoside triphosphate hydrolases"/>
    <property type="match status" value="1"/>
</dbReference>
<dbReference type="Gene3D" id="3.40.50.300">
    <property type="entry name" value="P-loop containing nucleotide triphosphate hydrolases"/>
    <property type="match status" value="1"/>
</dbReference>
<organism evidence="2 3">
    <name type="scientific">Acyrthosiphon pisum</name>
    <name type="common">Pea aphid</name>
    <dbReference type="NCBI Taxonomy" id="7029"/>
    <lineage>
        <taxon>Eukaryota</taxon>
        <taxon>Metazoa</taxon>
        <taxon>Ecdysozoa</taxon>
        <taxon>Arthropoda</taxon>
        <taxon>Hexapoda</taxon>
        <taxon>Insecta</taxon>
        <taxon>Pterygota</taxon>
        <taxon>Neoptera</taxon>
        <taxon>Paraneoptera</taxon>
        <taxon>Hemiptera</taxon>
        <taxon>Sternorrhyncha</taxon>
        <taxon>Aphidomorpha</taxon>
        <taxon>Aphidoidea</taxon>
        <taxon>Aphididae</taxon>
        <taxon>Macrosiphini</taxon>
        <taxon>Acyrthosiphon</taxon>
    </lineage>
</organism>
<proteinExistence type="inferred from homology"/>
<dbReference type="GO" id="GO:0005634">
    <property type="term" value="C:nucleus"/>
    <property type="evidence" value="ECO:0007669"/>
    <property type="project" value="TreeGrafter"/>
</dbReference>
<dbReference type="OrthoDB" id="10261556at2759"/>
<dbReference type="InterPro" id="IPR027417">
    <property type="entry name" value="P-loop_NTPase"/>
</dbReference>